<dbReference type="InterPro" id="IPR007387">
    <property type="entry name" value="TRAP_DctQ"/>
</dbReference>
<protein>
    <recommendedName>
        <fullName evidence="9">TRAP transporter small permease protein</fullName>
    </recommendedName>
</protein>
<keyword evidence="2 9" id="KW-0813">Transport</keyword>
<keyword evidence="6 9" id="KW-1133">Transmembrane helix</keyword>
<comment type="similarity">
    <text evidence="8 9">Belongs to the TRAP transporter small permease family.</text>
</comment>
<dbReference type="Pfam" id="PF04290">
    <property type="entry name" value="DctQ"/>
    <property type="match status" value="1"/>
</dbReference>
<gene>
    <name evidence="11" type="ORF">DY262_20500</name>
</gene>
<evidence type="ECO:0000256" key="4">
    <source>
        <dbReference type="ARBA" id="ARBA00022519"/>
    </source>
</evidence>
<evidence type="ECO:0000256" key="5">
    <source>
        <dbReference type="ARBA" id="ARBA00022692"/>
    </source>
</evidence>
<comment type="subcellular location">
    <subcellularLocation>
        <location evidence="1 9">Cell inner membrane</location>
        <topology evidence="1 9">Multi-pass membrane protein</topology>
    </subcellularLocation>
</comment>
<dbReference type="PANTHER" id="PTHR35011:SF10">
    <property type="entry name" value="TRAP TRANSPORTER SMALL PERMEASE PROTEIN"/>
    <property type="match status" value="1"/>
</dbReference>
<evidence type="ECO:0000313" key="11">
    <source>
        <dbReference type="EMBL" id="RFP76158.1"/>
    </source>
</evidence>
<evidence type="ECO:0000256" key="6">
    <source>
        <dbReference type="ARBA" id="ARBA00022989"/>
    </source>
</evidence>
<comment type="function">
    <text evidence="9">Part of the tripartite ATP-independent periplasmic (TRAP) transport system.</text>
</comment>
<evidence type="ECO:0000256" key="8">
    <source>
        <dbReference type="ARBA" id="ARBA00038436"/>
    </source>
</evidence>
<evidence type="ECO:0000313" key="12">
    <source>
        <dbReference type="Proteomes" id="UP000261931"/>
    </source>
</evidence>
<evidence type="ECO:0000256" key="9">
    <source>
        <dbReference type="RuleBase" id="RU369079"/>
    </source>
</evidence>
<evidence type="ECO:0000256" key="1">
    <source>
        <dbReference type="ARBA" id="ARBA00004429"/>
    </source>
</evidence>
<feature type="transmembrane region" description="Helical" evidence="9">
    <location>
        <begin position="12"/>
        <end position="31"/>
    </location>
</feature>
<comment type="subunit">
    <text evidence="9">The complex comprises the extracytoplasmic solute receptor protein and the two transmembrane proteins.</text>
</comment>
<dbReference type="GO" id="GO:0005886">
    <property type="term" value="C:plasma membrane"/>
    <property type="evidence" value="ECO:0007669"/>
    <property type="project" value="UniProtKB-SubCell"/>
</dbReference>
<keyword evidence="12" id="KW-1185">Reference proteome</keyword>
<dbReference type="GO" id="GO:0022857">
    <property type="term" value="F:transmembrane transporter activity"/>
    <property type="evidence" value="ECO:0007669"/>
    <property type="project" value="UniProtKB-UniRule"/>
</dbReference>
<evidence type="ECO:0000259" key="10">
    <source>
        <dbReference type="Pfam" id="PF04290"/>
    </source>
</evidence>
<proteinExistence type="inferred from homology"/>
<feature type="transmembrane region" description="Helical" evidence="9">
    <location>
        <begin position="90"/>
        <end position="112"/>
    </location>
</feature>
<feature type="transmembrane region" description="Helical" evidence="9">
    <location>
        <begin position="132"/>
        <end position="151"/>
    </location>
</feature>
<dbReference type="InterPro" id="IPR055348">
    <property type="entry name" value="DctQ"/>
</dbReference>
<organism evidence="11 12">
    <name type="scientific">Hydrogenophaga borbori</name>
    <dbReference type="NCBI Taxonomy" id="2294117"/>
    <lineage>
        <taxon>Bacteria</taxon>
        <taxon>Pseudomonadati</taxon>
        <taxon>Pseudomonadota</taxon>
        <taxon>Betaproteobacteria</taxon>
        <taxon>Burkholderiales</taxon>
        <taxon>Comamonadaceae</taxon>
        <taxon>Hydrogenophaga</taxon>
    </lineage>
</organism>
<evidence type="ECO:0000256" key="3">
    <source>
        <dbReference type="ARBA" id="ARBA00022475"/>
    </source>
</evidence>
<keyword evidence="5 9" id="KW-0812">Transmembrane</keyword>
<evidence type="ECO:0000256" key="2">
    <source>
        <dbReference type="ARBA" id="ARBA00022448"/>
    </source>
</evidence>
<accession>A0A372EEA0</accession>
<keyword evidence="4 9" id="KW-0997">Cell inner membrane</keyword>
<name>A0A372EEA0_9BURK</name>
<dbReference type="EMBL" id="QVLS01000017">
    <property type="protein sequence ID" value="RFP76158.1"/>
    <property type="molecule type" value="Genomic_DNA"/>
</dbReference>
<keyword evidence="3" id="KW-1003">Cell membrane</keyword>
<dbReference type="AlphaFoldDB" id="A0A372EEA0"/>
<dbReference type="GO" id="GO:0015740">
    <property type="term" value="P:C4-dicarboxylate transport"/>
    <property type="evidence" value="ECO:0007669"/>
    <property type="project" value="TreeGrafter"/>
</dbReference>
<dbReference type="Proteomes" id="UP000261931">
    <property type="component" value="Unassembled WGS sequence"/>
</dbReference>
<feature type="transmembrane region" description="Helical" evidence="9">
    <location>
        <begin position="51"/>
        <end position="69"/>
    </location>
</feature>
<evidence type="ECO:0000256" key="7">
    <source>
        <dbReference type="ARBA" id="ARBA00023136"/>
    </source>
</evidence>
<dbReference type="PANTHER" id="PTHR35011">
    <property type="entry name" value="2,3-DIKETO-L-GULONATE TRAP TRANSPORTER SMALL PERMEASE PROTEIN YIAM"/>
    <property type="match status" value="1"/>
</dbReference>
<keyword evidence="7 9" id="KW-0472">Membrane</keyword>
<comment type="caution">
    <text evidence="11">The sequence shown here is derived from an EMBL/GenBank/DDBJ whole genome shotgun (WGS) entry which is preliminary data.</text>
</comment>
<feature type="domain" description="Tripartite ATP-independent periplasmic transporters DctQ component" evidence="10">
    <location>
        <begin position="30"/>
        <end position="154"/>
    </location>
</feature>
<sequence length="168" mass="18115">MLATIERGLERLAGWLAAAGAIIIVVQTVWISYGVFMRYVVGKPDGTVTEATALLLFPAALLGLAFALREDAYPKVSFLIDALGPRGRQLLTAVNLVLMIAVGTFFSIAGIEATFRAYESGTASEILLWPRYLFWAPGALALVVFTVYACVRLVSVLSSPPQPAPQQR</sequence>
<reference evidence="11 12" key="1">
    <citation type="submission" date="2018-08" db="EMBL/GenBank/DDBJ databases">
        <title>Hydrogenophaga sp. LA-38 isolated from sludge.</title>
        <authorList>
            <person name="Im W.-T."/>
        </authorList>
    </citation>
    <scope>NUCLEOTIDE SEQUENCE [LARGE SCALE GENOMIC DNA]</scope>
    <source>
        <strain evidence="11 12">LA-38</strain>
    </source>
</reference>